<evidence type="ECO:0000313" key="9">
    <source>
        <dbReference type="Proteomes" id="UP000281192"/>
    </source>
</evidence>
<dbReference type="PANTHER" id="PTHR30168:SF0">
    <property type="entry name" value="INNER MEMBRANE PROTEIN"/>
    <property type="match status" value="1"/>
</dbReference>
<keyword evidence="9" id="KW-1185">Reference proteome</keyword>
<dbReference type="InterPro" id="IPR007343">
    <property type="entry name" value="Uncharacterised_pept_Zn_put"/>
</dbReference>
<dbReference type="GO" id="GO:0016020">
    <property type="term" value="C:membrane"/>
    <property type="evidence" value="ECO:0007669"/>
    <property type="project" value="UniProtKB-SubCell"/>
</dbReference>
<comment type="subcellular location">
    <subcellularLocation>
        <location evidence="1">Membrane</location>
        <topology evidence="1">Single-pass membrane protein</topology>
    </subcellularLocation>
</comment>
<gene>
    <name evidence="6" type="ORF">C1707_25080</name>
    <name evidence="7" type="ORF">CFHF_13135</name>
</gene>
<keyword evidence="3 5" id="KW-1133">Transmembrane helix</keyword>
<keyword evidence="2 5" id="KW-0812">Transmembrane</keyword>
<reference evidence="6 9" key="2">
    <citation type="submission" date="2018-01" db="EMBL/GenBank/DDBJ databases">
        <title>Complete genome sequence of Caulobacter flavus RHGG3.</title>
        <authorList>
            <person name="Yang E."/>
        </authorList>
    </citation>
    <scope>NUCLEOTIDE SEQUENCE [LARGE SCALE GENOMIC DNA]</scope>
    <source>
        <strain evidence="6 9">RHGG3</strain>
    </source>
</reference>
<evidence type="ECO:0000313" key="7">
    <source>
        <dbReference type="EMBL" id="PLR14902.1"/>
    </source>
</evidence>
<dbReference type="EMBL" id="CP026100">
    <property type="protein sequence ID" value="AYV49256.1"/>
    <property type="molecule type" value="Genomic_DNA"/>
</dbReference>
<dbReference type="EMBL" id="PJRQ01000024">
    <property type="protein sequence ID" value="PLR14902.1"/>
    <property type="molecule type" value="Genomic_DNA"/>
</dbReference>
<organism evidence="7 8">
    <name type="scientific">Caulobacter flavus</name>
    <dbReference type="NCBI Taxonomy" id="1679497"/>
    <lineage>
        <taxon>Bacteria</taxon>
        <taxon>Pseudomonadati</taxon>
        <taxon>Pseudomonadota</taxon>
        <taxon>Alphaproteobacteria</taxon>
        <taxon>Caulobacterales</taxon>
        <taxon>Caulobacteraceae</taxon>
        <taxon>Caulobacter</taxon>
    </lineage>
</organism>
<evidence type="ECO:0000313" key="8">
    <source>
        <dbReference type="Proteomes" id="UP000234483"/>
    </source>
</evidence>
<evidence type="ECO:0000256" key="3">
    <source>
        <dbReference type="ARBA" id="ARBA00022989"/>
    </source>
</evidence>
<evidence type="ECO:0000256" key="5">
    <source>
        <dbReference type="SAM" id="Phobius"/>
    </source>
</evidence>
<dbReference type="Pfam" id="PF04228">
    <property type="entry name" value="Zn_peptidase"/>
    <property type="match status" value="1"/>
</dbReference>
<keyword evidence="7" id="KW-0969">Cilium</keyword>
<proteinExistence type="predicted"/>
<sequence length="282" mass="29933">MEWEGGRQSGNIEDRRGLGPVAAAGGGIGALVLAAVGYFVFGVDPQTTLNAVEGAQAPAAQQQEGRRGSVQDEGGRFVDVIETSNTDVWGPIFARSGGRYVPPTSVVLYDDQTGTGCGLGQSAMGPFYCPADRKVYLDLGFWSELESRFGAKGEFARAYVISHEIGHHIQNQLGATRKADSLGRRGAESGSVRLELQADCYAGVWARHAPEVSNIRITRADIEDGLGAAAAVGDDAIQSKAQGRVMPDSFTHGTSEQRMRWFGKGYDAGKPAACDTFATDDL</sequence>
<dbReference type="Proteomes" id="UP000234483">
    <property type="component" value="Unassembled WGS sequence"/>
</dbReference>
<accession>A0A2N5CTC5</accession>
<dbReference type="PANTHER" id="PTHR30168">
    <property type="entry name" value="PUTATIVE MEMBRANE PROTEIN YPFJ"/>
    <property type="match status" value="1"/>
</dbReference>
<evidence type="ECO:0000256" key="4">
    <source>
        <dbReference type="ARBA" id="ARBA00023136"/>
    </source>
</evidence>
<dbReference type="RefSeq" id="WP_101713440.1">
    <property type="nucleotide sequence ID" value="NZ_CP026100.1"/>
</dbReference>
<keyword evidence="7" id="KW-0966">Cell projection</keyword>
<dbReference type="AlphaFoldDB" id="A0A2N5CTC5"/>
<feature type="transmembrane region" description="Helical" evidence="5">
    <location>
        <begin position="21"/>
        <end position="41"/>
    </location>
</feature>
<keyword evidence="7" id="KW-0282">Flagellum</keyword>
<name>A0A2N5CTC5_9CAUL</name>
<evidence type="ECO:0000256" key="2">
    <source>
        <dbReference type="ARBA" id="ARBA00022692"/>
    </source>
</evidence>
<dbReference type="OrthoDB" id="9774900at2"/>
<dbReference type="KEGG" id="cfh:C1707_25080"/>
<dbReference type="Proteomes" id="UP000281192">
    <property type="component" value="Chromosome"/>
</dbReference>
<keyword evidence="4 5" id="KW-0472">Membrane</keyword>
<evidence type="ECO:0000313" key="6">
    <source>
        <dbReference type="EMBL" id="AYV49256.1"/>
    </source>
</evidence>
<protein>
    <submittedName>
        <fullName evidence="7">Flagellar biosynthesis protein FlgM</fullName>
    </submittedName>
</protein>
<evidence type="ECO:0000256" key="1">
    <source>
        <dbReference type="ARBA" id="ARBA00004167"/>
    </source>
</evidence>
<reference evidence="7 8" key="1">
    <citation type="submission" date="2017-12" db="EMBL/GenBank/DDBJ databases">
        <title>The genome sequence of Caulobacter flavus CGMCC1 15093.</title>
        <authorList>
            <person name="Gao J."/>
            <person name="Mao X."/>
            <person name="Sun J."/>
        </authorList>
    </citation>
    <scope>NUCLEOTIDE SEQUENCE [LARGE SCALE GENOMIC DNA]</scope>
    <source>
        <strain evidence="7 8">CGMCC1 15093</strain>
    </source>
</reference>